<evidence type="ECO:0008006" key="3">
    <source>
        <dbReference type="Google" id="ProtNLM"/>
    </source>
</evidence>
<dbReference type="Proteomes" id="UP000193642">
    <property type="component" value="Unassembled WGS sequence"/>
</dbReference>
<dbReference type="OrthoDB" id="2423992at2759"/>
<dbReference type="AlphaFoldDB" id="A0A1Y2CLB8"/>
<evidence type="ECO:0000313" key="2">
    <source>
        <dbReference type="Proteomes" id="UP000193642"/>
    </source>
</evidence>
<dbReference type="PANTHER" id="PTHR33129">
    <property type="entry name" value="PROTEIN KINASE DOMAIN-CONTAINING PROTEIN-RELATED"/>
    <property type="match status" value="1"/>
</dbReference>
<dbReference type="InterPro" id="IPR052980">
    <property type="entry name" value="Crinkler_effector"/>
</dbReference>
<keyword evidence="2" id="KW-1185">Reference proteome</keyword>
<accession>A0A1Y2CLB8</accession>
<evidence type="ECO:0000313" key="1">
    <source>
        <dbReference type="EMBL" id="ORY47776.1"/>
    </source>
</evidence>
<reference evidence="1 2" key="1">
    <citation type="submission" date="2016-07" db="EMBL/GenBank/DDBJ databases">
        <title>Pervasive Adenine N6-methylation of Active Genes in Fungi.</title>
        <authorList>
            <consortium name="DOE Joint Genome Institute"/>
            <person name="Mondo S.J."/>
            <person name="Dannebaum R.O."/>
            <person name="Kuo R.C."/>
            <person name="Labutti K."/>
            <person name="Haridas S."/>
            <person name="Kuo A."/>
            <person name="Salamov A."/>
            <person name="Ahrendt S.R."/>
            <person name="Lipzen A."/>
            <person name="Sullivan W."/>
            <person name="Andreopoulos W.B."/>
            <person name="Clum A."/>
            <person name="Lindquist E."/>
            <person name="Daum C."/>
            <person name="Ramamoorthy G.K."/>
            <person name="Gryganskyi A."/>
            <person name="Culley D."/>
            <person name="Magnuson J.K."/>
            <person name="James T.Y."/>
            <person name="O'Malley M.A."/>
            <person name="Stajich J.E."/>
            <person name="Spatafora J.W."/>
            <person name="Visel A."/>
            <person name="Grigoriev I.V."/>
        </authorList>
    </citation>
    <scope>NUCLEOTIDE SEQUENCE [LARGE SCALE GENOMIC DNA]</scope>
    <source>
        <strain evidence="1 2">JEL800</strain>
    </source>
</reference>
<dbReference type="PANTHER" id="PTHR33129:SF1">
    <property type="entry name" value="ATP-BINDING PROTEIN"/>
    <property type="match status" value="1"/>
</dbReference>
<dbReference type="EMBL" id="MCGO01000013">
    <property type="protein sequence ID" value="ORY47776.1"/>
    <property type="molecule type" value="Genomic_DNA"/>
</dbReference>
<organism evidence="1 2">
    <name type="scientific">Rhizoclosmatium globosum</name>
    <dbReference type="NCBI Taxonomy" id="329046"/>
    <lineage>
        <taxon>Eukaryota</taxon>
        <taxon>Fungi</taxon>
        <taxon>Fungi incertae sedis</taxon>
        <taxon>Chytridiomycota</taxon>
        <taxon>Chytridiomycota incertae sedis</taxon>
        <taxon>Chytridiomycetes</taxon>
        <taxon>Chytridiales</taxon>
        <taxon>Chytriomycetaceae</taxon>
        <taxon>Rhizoclosmatium</taxon>
    </lineage>
</organism>
<protein>
    <recommendedName>
        <fullName evidence="3">Crinkler (CRN) family protein</fullName>
    </recommendedName>
</protein>
<comment type="caution">
    <text evidence="1">The sequence shown here is derived from an EMBL/GenBank/DDBJ whole genome shotgun (WGS) entry which is preliminary data.</text>
</comment>
<gene>
    <name evidence="1" type="ORF">BCR33DRAFT_714841</name>
</gene>
<proteinExistence type="predicted"/>
<sequence length="377" mass="42429">MTRIRCAIGCDPQLATLSVDIDTSIEVEDLKVAIHLKAAPQLNRWGPQELLLVRVVNADIGGLIKHQLIACMSILHFGTFGAFPEDAIEKDELQQFESLQGAFRELSGFHFKAMNSSTVVSEYTQNLTPSLHHIVVLTPSVPPNYTLSMSDNYVNESLESFWKSLPSLEPPNEMLRFTSIPPFFPPDMTALYIRESYFLLFERIKNTLDPVFDSRKIRMAITGNPGTGKSIFLFYILWRLSKMDKNRASSVILHRAKDNGILYIFGPTHCWRSVNETDIIPLLDIPTTWYLTDTLTPCPGEVNAVTILVSSPARKHYSTFLTFGATDSLRCLPVWSLDELQKAAALFPKLNPTDVEARYSVIGGIPRFVLEESDEDI</sequence>
<name>A0A1Y2CLB8_9FUNG</name>